<evidence type="ECO:0008006" key="3">
    <source>
        <dbReference type="Google" id="ProtNLM"/>
    </source>
</evidence>
<reference evidence="1 2" key="1">
    <citation type="journal article" date="2016" name="Nat. Commun.">
        <title>Thousands of microbial genomes shed light on interconnected biogeochemical processes in an aquifer system.</title>
        <authorList>
            <person name="Anantharaman K."/>
            <person name="Brown C.T."/>
            <person name="Hug L.A."/>
            <person name="Sharon I."/>
            <person name="Castelle C.J."/>
            <person name="Probst A.J."/>
            <person name="Thomas B.C."/>
            <person name="Singh A."/>
            <person name="Wilkins M.J."/>
            <person name="Karaoz U."/>
            <person name="Brodie E.L."/>
            <person name="Williams K.H."/>
            <person name="Hubbard S.S."/>
            <person name="Banfield J.F."/>
        </authorList>
    </citation>
    <scope>NUCLEOTIDE SEQUENCE [LARGE SCALE GENOMIC DNA]</scope>
</reference>
<dbReference type="EMBL" id="MHOM01000010">
    <property type="protein sequence ID" value="OGZ65219.1"/>
    <property type="molecule type" value="Genomic_DNA"/>
</dbReference>
<name>A0A1G2HS50_9BACT</name>
<gene>
    <name evidence="1" type="ORF">A2812_02875</name>
</gene>
<dbReference type="STRING" id="1802200.A2812_02875"/>
<dbReference type="Proteomes" id="UP000177190">
    <property type="component" value="Unassembled WGS sequence"/>
</dbReference>
<evidence type="ECO:0000313" key="1">
    <source>
        <dbReference type="EMBL" id="OGZ65219.1"/>
    </source>
</evidence>
<comment type="caution">
    <text evidence="1">The sequence shown here is derived from an EMBL/GenBank/DDBJ whole genome shotgun (WGS) entry which is preliminary data.</text>
</comment>
<proteinExistence type="predicted"/>
<dbReference type="PROSITE" id="PS52050">
    <property type="entry name" value="WYL"/>
    <property type="match status" value="1"/>
</dbReference>
<dbReference type="AlphaFoldDB" id="A0A1G2HS50"/>
<protein>
    <recommendedName>
        <fullName evidence="3">WYL domain-containing protein</fullName>
    </recommendedName>
</protein>
<organism evidence="1 2">
    <name type="scientific">Candidatus Staskawiczbacteria bacterium RIFCSPHIGHO2_01_FULL_36_16</name>
    <dbReference type="NCBI Taxonomy" id="1802200"/>
    <lineage>
        <taxon>Bacteria</taxon>
        <taxon>Candidatus Staskawicziibacteriota</taxon>
    </lineage>
</organism>
<sequence length="101" mass="11791">METEQIIIEAIKNRKKVLLNYEGWGIRRVAPHAIYFSGGQLKKLDAFQFDGFSKTGDLPAWRQFFLDKISGSPEVTTENFEICEGYRSESEKYINYIYKIN</sequence>
<accession>A0A1G2HS50</accession>
<evidence type="ECO:0000313" key="2">
    <source>
        <dbReference type="Proteomes" id="UP000177190"/>
    </source>
</evidence>